<dbReference type="PANTHER" id="PTHR11690">
    <property type="entry name" value="AMILORIDE-SENSITIVE SODIUM CHANNEL-RELATED"/>
    <property type="match status" value="1"/>
</dbReference>
<evidence type="ECO:0000256" key="10">
    <source>
        <dbReference type="ARBA" id="ARBA00023201"/>
    </source>
</evidence>
<comment type="similarity">
    <text evidence="2 12">Belongs to the amiloride-sensitive sodium channel (TC 1.A.6) family.</text>
</comment>
<dbReference type="PANTHER" id="PTHR11690:SF300">
    <property type="entry name" value="PICKPOCKET PROTEIN 19"/>
    <property type="match status" value="1"/>
</dbReference>
<keyword evidence="9 13" id="KW-0472">Membrane</keyword>
<gene>
    <name evidence="14" type="ORF">PVAND_013318</name>
</gene>
<evidence type="ECO:0000256" key="9">
    <source>
        <dbReference type="ARBA" id="ARBA00023136"/>
    </source>
</evidence>
<evidence type="ECO:0000256" key="3">
    <source>
        <dbReference type="ARBA" id="ARBA00022448"/>
    </source>
</evidence>
<accession>A0A9J6CPZ8</accession>
<keyword evidence="3 12" id="KW-0813">Transport</keyword>
<proteinExistence type="inferred from homology"/>
<dbReference type="Gene3D" id="1.10.287.820">
    <property type="entry name" value="Acid-sensing ion channel domain"/>
    <property type="match status" value="1"/>
</dbReference>
<keyword evidence="8 12" id="KW-0406">Ion transport</keyword>
<comment type="caution">
    <text evidence="14">The sequence shown here is derived from an EMBL/GenBank/DDBJ whole genome shotgun (WGS) entry which is preliminary data.</text>
</comment>
<reference evidence="14" key="1">
    <citation type="submission" date="2021-03" db="EMBL/GenBank/DDBJ databases">
        <title>Chromosome level genome of the anhydrobiotic midge Polypedilum vanderplanki.</title>
        <authorList>
            <person name="Yoshida Y."/>
            <person name="Kikawada T."/>
            <person name="Gusev O."/>
        </authorList>
    </citation>
    <scope>NUCLEOTIDE SEQUENCE</scope>
    <source>
        <strain evidence="14">NIAS01</strain>
        <tissue evidence="14">Whole body or cell culture</tissue>
    </source>
</reference>
<evidence type="ECO:0000256" key="12">
    <source>
        <dbReference type="RuleBase" id="RU000679"/>
    </source>
</evidence>
<evidence type="ECO:0000313" key="15">
    <source>
        <dbReference type="Proteomes" id="UP001107558"/>
    </source>
</evidence>
<keyword evidence="10 12" id="KW-0739">Sodium transport</keyword>
<feature type="transmembrane region" description="Helical" evidence="13">
    <location>
        <begin position="462"/>
        <end position="481"/>
    </location>
</feature>
<keyword evidence="6 13" id="KW-1133">Transmembrane helix</keyword>
<dbReference type="OrthoDB" id="6502088at2759"/>
<evidence type="ECO:0000256" key="8">
    <source>
        <dbReference type="ARBA" id="ARBA00023065"/>
    </source>
</evidence>
<evidence type="ECO:0000256" key="13">
    <source>
        <dbReference type="SAM" id="Phobius"/>
    </source>
</evidence>
<dbReference type="InterPro" id="IPR001873">
    <property type="entry name" value="ENaC"/>
</dbReference>
<evidence type="ECO:0000313" key="14">
    <source>
        <dbReference type="EMBL" id="KAG5684069.1"/>
    </source>
</evidence>
<keyword evidence="5 12" id="KW-0812">Transmembrane</keyword>
<feature type="transmembrane region" description="Helical" evidence="13">
    <location>
        <begin position="34"/>
        <end position="51"/>
    </location>
</feature>
<evidence type="ECO:0000256" key="2">
    <source>
        <dbReference type="ARBA" id="ARBA00007193"/>
    </source>
</evidence>
<evidence type="ECO:0000256" key="7">
    <source>
        <dbReference type="ARBA" id="ARBA00023053"/>
    </source>
</evidence>
<dbReference type="EMBL" id="JADBJN010000001">
    <property type="protein sequence ID" value="KAG5684069.1"/>
    <property type="molecule type" value="Genomic_DNA"/>
</dbReference>
<protein>
    <submittedName>
        <fullName evidence="14">Uncharacterized protein</fullName>
    </submittedName>
</protein>
<sequence length="496" mass="58190">MSNEESLVKKFASESSLHAVQFVFNDKHRLASRLFWIFSLTISLMTFGYYVRNGYRKWLVEPDVSTTMKRILVREIPFPAITICSPLFAKSEFANRNDFMKLMQTFDFAFQDCYLPIDKRDHMTVSLEACNHMGSSYYIKTIPRINFDNVEILGESYKTVDEAMTQSVKVGKYENCSNNFNRVLTYRGFCYSFNMQGTNIKKLYASYKIFFSVYKRLKIRKSFDNDNKNFKKFFIDEDEKVQWTIDKGYLPEHEDNSAPMVAKKDNFITTSSQLNLNDSVNLCLEHQGSYSYYFHLANEILTPMHEDHKISIGLSRYLKLSAKWYKTSDDLRIIDPTIRGCYFGDERKLKYFKTYTKALCEYECMIEKVFKKCSCVSFLMPRNETMKVCRHHDEIDCYGAILHNWLAYNENDTHVDELCGCLKNCNDIVYSMKILGFGLMRIRCASMRIHTKLMRIRCASDFVWRFFCIAYMLKSLAIIVFETLARAVEPTSQPAS</sequence>
<evidence type="ECO:0000256" key="4">
    <source>
        <dbReference type="ARBA" id="ARBA00022461"/>
    </source>
</evidence>
<organism evidence="14 15">
    <name type="scientific">Polypedilum vanderplanki</name>
    <name type="common">Sleeping chironomid midge</name>
    <dbReference type="NCBI Taxonomy" id="319348"/>
    <lineage>
        <taxon>Eukaryota</taxon>
        <taxon>Metazoa</taxon>
        <taxon>Ecdysozoa</taxon>
        <taxon>Arthropoda</taxon>
        <taxon>Hexapoda</taxon>
        <taxon>Insecta</taxon>
        <taxon>Pterygota</taxon>
        <taxon>Neoptera</taxon>
        <taxon>Endopterygota</taxon>
        <taxon>Diptera</taxon>
        <taxon>Nematocera</taxon>
        <taxon>Chironomoidea</taxon>
        <taxon>Chironomidae</taxon>
        <taxon>Chironominae</taxon>
        <taxon>Polypedilum</taxon>
        <taxon>Polypedilum</taxon>
    </lineage>
</organism>
<dbReference type="GO" id="GO:0015280">
    <property type="term" value="F:ligand-gated sodium channel activity"/>
    <property type="evidence" value="ECO:0007669"/>
    <property type="project" value="TreeGrafter"/>
</dbReference>
<evidence type="ECO:0000256" key="1">
    <source>
        <dbReference type="ARBA" id="ARBA00004141"/>
    </source>
</evidence>
<dbReference type="GO" id="GO:0005886">
    <property type="term" value="C:plasma membrane"/>
    <property type="evidence" value="ECO:0007669"/>
    <property type="project" value="TreeGrafter"/>
</dbReference>
<name>A0A9J6CPZ8_POLVA</name>
<evidence type="ECO:0000256" key="6">
    <source>
        <dbReference type="ARBA" id="ARBA00022989"/>
    </source>
</evidence>
<keyword evidence="15" id="KW-1185">Reference proteome</keyword>
<keyword evidence="11 12" id="KW-0407">Ion channel</keyword>
<keyword evidence="7" id="KW-0915">Sodium</keyword>
<evidence type="ECO:0000256" key="5">
    <source>
        <dbReference type="ARBA" id="ARBA00022692"/>
    </source>
</evidence>
<dbReference type="Pfam" id="PF00858">
    <property type="entry name" value="ASC"/>
    <property type="match status" value="1"/>
</dbReference>
<dbReference type="Proteomes" id="UP001107558">
    <property type="component" value="Chromosome 1"/>
</dbReference>
<evidence type="ECO:0000256" key="11">
    <source>
        <dbReference type="ARBA" id="ARBA00023303"/>
    </source>
</evidence>
<dbReference type="AlphaFoldDB" id="A0A9J6CPZ8"/>
<keyword evidence="4 12" id="KW-0894">Sodium channel</keyword>
<comment type="subcellular location">
    <subcellularLocation>
        <location evidence="1">Membrane</location>
        <topology evidence="1">Multi-pass membrane protein</topology>
    </subcellularLocation>
</comment>